<evidence type="ECO:0000256" key="6">
    <source>
        <dbReference type="SAM" id="MobiDB-lite"/>
    </source>
</evidence>
<evidence type="ECO:0000259" key="7">
    <source>
        <dbReference type="PROSITE" id="PS50041"/>
    </source>
</evidence>
<dbReference type="InterPro" id="IPR033992">
    <property type="entry name" value="NKR-like_CTLD"/>
</dbReference>
<sequence>MNTGGTWISWNDLSGKLDLSLLSSSALAMAGEIVYADLNIHGAFSTSKSLHPSQHPNSFKSISEEGQYSGAEGSTSAVELFNVLQAQTGRQRTTNGIECNSSLKDSQSCSNQSLYPKPDNNSTEGCGCKLCPADWLPHKNKCYWVSKESKTWSESREDCSAKSSQMLVIQDKEEMAYILSIPQLNLVWLGLSVTSPERKWTGVDGSTFDETLFQLTGAADRESCGMINGNRTISETCTAVAKWICEKVALK</sequence>
<keyword evidence="4" id="KW-0472">Membrane</keyword>
<dbReference type="AlphaFoldDB" id="A0A4D9DIP4"/>
<dbReference type="InterPro" id="IPR001304">
    <property type="entry name" value="C-type_lectin-like"/>
</dbReference>
<evidence type="ECO:0000256" key="5">
    <source>
        <dbReference type="ARBA" id="ARBA00023157"/>
    </source>
</evidence>
<dbReference type="Gene3D" id="3.10.100.10">
    <property type="entry name" value="Mannose-Binding Protein A, subunit A"/>
    <property type="match status" value="1"/>
</dbReference>
<proteinExistence type="predicted"/>
<evidence type="ECO:0000313" key="8">
    <source>
        <dbReference type="EMBL" id="TFJ96758.1"/>
    </source>
</evidence>
<feature type="region of interest" description="Disordered" evidence="6">
    <location>
        <begin position="102"/>
        <end position="124"/>
    </location>
</feature>
<gene>
    <name evidence="8" type="ORF">DR999_PMT21446</name>
</gene>
<protein>
    <submittedName>
        <fullName evidence="8">Oligoribonuclease</fullName>
    </submittedName>
</protein>
<comment type="subcellular location">
    <subcellularLocation>
        <location evidence="1">Membrane</location>
        <topology evidence="1">Single-pass type II membrane protein</topology>
    </subcellularLocation>
</comment>
<dbReference type="PANTHER" id="PTHR46784">
    <property type="entry name" value="KILLER CELL LECTIN-LIKE RECEPTOR SUBFAMILY B MEMBER 1"/>
    <property type="match status" value="1"/>
</dbReference>
<evidence type="ECO:0000313" key="9">
    <source>
        <dbReference type="Proteomes" id="UP000297703"/>
    </source>
</evidence>
<dbReference type="GO" id="GO:0038023">
    <property type="term" value="F:signaling receptor activity"/>
    <property type="evidence" value="ECO:0007669"/>
    <property type="project" value="TreeGrafter"/>
</dbReference>
<dbReference type="STRING" id="55544.A0A4D9DIP4"/>
<dbReference type="GO" id="GO:0042269">
    <property type="term" value="P:regulation of natural killer cell mediated cytotoxicity"/>
    <property type="evidence" value="ECO:0007669"/>
    <property type="project" value="TreeGrafter"/>
</dbReference>
<keyword evidence="2" id="KW-0430">Lectin</keyword>
<organism evidence="8 9">
    <name type="scientific">Platysternon megacephalum</name>
    <name type="common">big-headed turtle</name>
    <dbReference type="NCBI Taxonomy" id="55544"/>
    <lineage>
        <taxon>Eukaryota</taxon>
        <taxon>Metazoa</taxon>
        <taxon>Chordata</taxon>
        <taxon>Craniata</taxon>
        <taxon>Vertebrata</taxon>
        <taxon>Euteleostomi</taxon>
        <taxon>Archelosauria</taxon>
        <taxon>Testudinata</taxon>
        <taxon>Testudines</taxon>
        <taxon>Cryptodira</taxon>
        <taxon>Durocryptodira</taxon>
        <taxon>Testudinoidea</taxon>
        <taxon>Platysternidae</taxon>
        <taxon>Platysternon</taxon>
    </lineage>
</organism>
<keyword evidence="5" id="KW-1015">Disulfide bond</keyword>
<dbReference type="GO" id="GO:0005886">
    <property type="term" value="C:plasma membrane"/>
    <property type="evidence" value="ECO:0007669"/>
    <property type="project" value="TreeGrafter"/>
</dbReference>
<keyword evidence="4" id="KW-0812">Transmembrane</keyword>
<dbReference type="GO" id="GO:0009986">
    <property type="term" value="C:cell surface"/>
    <property type="evidence" value="ECO:0007669"/>
    <property type="project" value="TreeGrafter"/>
</dbReference>
<evidence type="ECO:0000256" key="2">
    <source>
        <dbReference type="ARBA" id="ARBA00022734"/>
    </source>
</evidence>
<keyword evidence="4" id="KW-1133">Transmembrane helix</keyword>
<dbReference type="InterPro" id="IPR051527">
    <property type="entry name" value="KLR_subfamily_B"/>
</dbReference>
<dbReference type="InterPro" id="IPR016187">
    <property type="entry name" value="CTDL_fold"/>
</dbReference>
<dbReference type="InterPro" id="IPR016186">
    <property type="entry name" value="C-type_lectin-like/link_sf"/>
</dbReference>
<dbReference type="OrthoDB" id="538816at2759"/>
<dbReference type="CDD" id="cd03593">
    <property type="entry name" value="CLECT_NK_receptors_like"/>
    <property type="match status" value="1"/>
</dbReference>
<dbReference type="PROSITE" id="PS50041">
    <property type="entry name" value="C_TYPE_LECTIN_2"/>
    <property type="match status" value="1"/>
</dbReference>
<dbReference type="GO" id="GO:0030246">
    <property type="term" value="F:carbohydrate binding"/>
    <property type="evidence" value="ECO:0007669"/>
    <property type="project" value="UniProtKB-KW"/>
</dbReference>
<feature type="region of interest" description="Disordered" evidence="6">
    <location>
        <begin position="47"/>
        <end position="68"/>
    </location>
</feature>
<keyword evidence="9" id="KW-1185">Reference proteome</keyword>
<feature type="domain" description="C-type lectin" evidence="7">
    <location>
        <begin position="138"/>
        <end position="246"/>
    </location>
</feature>
<dbReference type="SMART" id="SM00034">
    <property type="entry name" value="CLECT"/>
    <property type="match status" value="1"/>
</dbReference>
<dbReference type="SUPFAM" id="SSF56436">
    <property type="entry name" value="C-type lectin-like"/>
    <property type="match status" value="1"/>
</dbReference>
<reference evidence="8 9" key="2">
    <citation type="submission" date="2019-04" db="EMBL/GenBank/DDBJ databases">
        <title>The genome sequence of big-headed turtle.</title>
        <authorList>
            <person name="Gong S."/>
        </authorList>
    </citation>
    <scope>NUCLEOTIDE SEQUENCE [LARGE SCALE GENOMIC DNA]</scope>
    <source>
        <strain evidence="8">DO16091913</strain>
        <tissue evidence="8">Muscle</tissue>
    </source>
</reference>
<dbReference type="EMBL" id="QXTE01000592">
    <property type="protein sequence ID" value="TFJ96758.1"/>
    <property type="molecule type" value="Genomic_DNA"/>
</dbReference>
<dbReference type="PANTHER" id="PTHR46784:SF1">
    <property type="entry name" value="KILLER CELL LECTIN-LIKE RECEPTOR SUBFAMILY B MEMBER 1"/>
    <property type="match status" value="1"/>
</dbReference>
<dbReference type="Proteomes" id="UP000297703">
    <property type="component" value="Unassembled WGS sequence"/>
</dbReference>
<keyword evidence="3" id="KW-0735">Signal-anchor</keyword>
<comment type="caution">
    <text evidence="8">The sequence shown here is derived from an EMBL/GenBank/DDBJ whole genome shotgun (WGS) entry which is preliminary data.</text>
</comment>
<evidence type="ECO:0000256" key="3">
    <source>
        <dbReference type="ARBA" id="ARBA00022968"/>
    </source>
</evidence>
<evidence type="ECO:0000256" key="1">
    <source>
        <dbReference type="ARBA" id="ARBA00004606"/>
    </source>
</evidence>
<dbReference type="Pfam" id="PF00059">
    <property type="entry name" value="Lectin_C"/>
    <property type="match status" value="1"/>
</dbReference>
<evidence type="ECO:0000256" key="4">
    <source>
        <dbReference type="ARBA" id="ARBA00022989"/>
    </source>
</evidence>
<name>A0A4D9DIP4_9SAUR</name>
<accession>A0A4D9DIP4</accession>
<reference evidence="8 9" key="1">
    <citation type="submission" date="2019-04" db="EMBL/GenBank/DDBJ databases">
        <title>Draft genome of the big-headed turtle Platysternon megacephalum.</title>
        <authorList>
            <person name="Gong S."/>
        </authorList>
    </citation>
    <scope>NUCLEOTIDE SEQUENCE [LARGE SCALE GENOMIC DNA]</scope>
    <source>
        <strain evidence="8">DO16091913</strain>
        <tissue evidence="8">Muscle</tissue>
    </source>
</reference>